<dbReference type="PIRSF" id="PIRSF006661">
    <property type="entry name" value="PP-lp_UCP006661"/>
    <property type="match status" value="1"/>
</dbReference>
<dbReference type="EMBL" id="CP003117">
    <property type="protein sequence ID" value="AET65579.1"/>
    <property type="molecule type" value="Genomic_DNA"/>
</dbReference>
<sequence>MDVKAAGEMTRHDLGEGIDKLDRLKDILRADYRILIAFSGGLDSSFLAAVAAGVLGEGVLLVTLDSAAIPRSELLEAVEIARSLGLRHRVVPFEILEAEGVADNPPHRCALCKRAASRLLKRIAAEAGITRVADGVNLSDYGEYRPGIGASDEEGLIHPLAEAGMTKSDIRLLAKEMGLPFSDKPATACLATRVPYGEAITPEKLRMAEEAEDLIRGLGISGARVRVHGPMARIEVPSADLERALSRRIEIAGGLKKIGFSYVALDLEGYRPGRMDEALGRAPSLRSPGSA</sequence>
<dbReference type="KEGG" id="mhi:Mhar_2227"/>
<dbReference type="GO" id="GO:0004066">
    <property type="term" value="F:asparagine synthase (glutamine-hydrolyzing) activity"/>
    <property type="evidence" value="ECO:0007669"/>
    <property type="project" value="InterPro"/>
</dbReference>
<dbReference type="InterPro" id="IPR005232">
    <property type="entry name" value="LarE"/>
</dbReference>
<evidence type="ECO:0000313" key="2">
    <source>
        <dbReference type="EMBL" id="AET65579.1"/>
    </source>
</evidence>
<keyword evidence="3" id="KW-1185">Reference proteome</keyword>
<dbReference type="STRING" id="1110509.Mhar_2227"/>
<dbReference type="Pfam" id="PF00733">
    <property type="entry name" value="Asn_synthase"/>
    <property type="match status" value="1"/>
</dbReference>
<dbReference type="HOGENOM" id="CLU_061181_2_0_2"/>
<dbReference type="CDD" id="cd01990">
    <property type="entry name" value="LarE-like"/>
    <property type="match status" value="1"/>
</dbReference>
<dbReference type="GO" id="GO:0006529">
    <property type="term" value="P:asparagine biosynthetic process"/>
    <property type="evidence" value="ECO:0007669"/>
    <property type="project" value="InterPro"/>
</dbReference>
<feature type="domain" description="Asparagine synthetase" evidence="1">
    <location>
        <begin position="27"/>
        <end position="96"/>
    </location>
</feature>
<dbReference type="NCBIfam" id="TIGR00268">
    <property type="entry name" value="ATP-dependent sacrificial sulfur transferase LarE"/>
    <property type="match status" value="1"/>
</dbReference>
<name>G7WRB8_METH6</name>
<organism evidence="2 3">
    <name type="scientific">Methanothrix harundinacea (strain 6Ac)</name>
    <name type="common">Methanosaeta harundinacea</name>
    <dbReference type="NCBI Taxonomy" id="1110509"/>
    <lineage>
        <taxon>Archaea</taxon>
        <taxon>Methanobacteriati</taxon>
        <taxon>Methanobacteriota</taxon>
        <taxon>Stenosarchaea group</taxon>
        <taxon>Methanomicrobia</taxon>
        <taxon>Methanotrichales</taxon>
        <taxon>Methanotrichaceae</taxon>
        <taxon>Methanothrix</taxon>
    </lineage>
</organism>
<dbReference type="Gene3D" id="3.40.50.620">
    <property type="entry name" value="HUPs"/>
    <property type="match status" value="1"/>
</dbReference>
<dbReference type="InterPro" id="IPR052188">
    <property type="entry name" value="Ni-pincer_cofactor_biosynth"/>
</dbReference>
<gene>
    <name evidence="2" type="ordered locus">Mhar_2227</name>
</gene>
<evidence type="ECO:0000259" key="1">
    <source>
        <dbReference type="Pfam" id="PF00733"/>
    </source>
</evidence>
<accession>G7WRB8</accession>
<dbReference type="PANTHER" id="PTHR43169">
    <property type="entry name" value="EXSB FAMILY PROTEIN"/>
    <property type="match status" value="1"/>
</dbReference>
<dbReference type="Proteomes" id="UP000005877">
    <property type="component" value="Chromosome"/>
</dbReference>
<dbReference type="AlphaFoldDB" id="G7WRB8"/>
<protein>
    <recommendedName>
        <fullName evidence="1">Asparagine synthetase domain-containing protein</fullName>
    </recommendedName>
</protein>
<dbReference type="PATRIC" id="fig|1110509.7.peg.2467"/>
<dbReference type="InterPro" id="IPR001962">
    <property type="entry name" value="Asn_synthase"/>
</dbReference>
<proteinExistence type="predicted"/>
<dbReference type="SUPFAM" id="SSF52402">
    <property type="entry name" value="Adenine nucleotide alpha hydrolases-like"/>
    <property type="match status" value="1"/>
</dbReference>
<evidence type="ECO:0000313" key="3">
    <source>
        <dbReference type="Proteomes" id="UP000005877"/>
    </source>
</evidence>
<reference evidence="2 3" key="1">
    <citation type="journal article" date="2012" name="PLoS ONE">
        <title>The genome characteristics and predicted function of methyl-group oxidation pathway in the obligate aceticlastic methanogens, Methanosaeta spp.</title>
        <authorList>
            <person name="Zhu J."/>
            <person name="Zheng H."/>
            <person name="Ai G."/>
            <person name="Zhang G."/>
            <person name="Liu D."/>
            <person name="Liu X."/>
            <person name="Dong X."/>
        </authorList>
    </citation>
    <scope>NUCLEOTIDE SEQUENCE [LARGE SCALE GENOMIC DNA]</scope>
    <source>
        <strain evidence="2 3">6Ac</strain>
    </source>
</reference>
<dbReference type="InterPro" id="IPR014729">
    <property type="entry name" value="Rossmann-like_a/b/a_fold"/>
</dbReference>
<dbReference type="PANTHER" id="PTHR43169:SF2">
    <property type="entry name" value="NAD_GMP SYNTHASE DOMAIN-CONTAINING PROTEIN"/>
    <property type="match status" value="1"/>
</dbReference>
<dbReference type="GO" id="GO:0016783">
    <property type="term" value="F:sulfurtransferase activity"/>
    <property type="evidence" value="ECO:0007669"/>
    <property type="project" value="InterPro"/>
</dbReference>